<sequence length="280" mass="31679">MPEGPEIRRMVDDIGKAVAGKTAEQVFFAFDHFKPFEAMLAGRQVTEVAARGKAVLIFFAATDEDGPWCVYSHNQLYGKWRIGRPSVVPRTRRQLRFAIIAPKKTARLYSASDIRLVRPDELHEVDYLARLGPDPLNQNVSVDHLMAVFDDKRFRGRNLGGLLLDQGFIAGVGNYLRSEILFEARLAPKNRPRDLDADSRVRLAEAVLKLIDRTYVLKGITNDPDRAQALKEQGWSFGQRRHMVFNREGKACHECGAKIVKSMVASRRLYVCPACQPIEE</sequence>
<evidence type="ECO:0000256" key="2">
    <source>
        <dbReference type="ARBA" id="ARBA00012720"/>
    </source>
</evidence>
<dbReference type="Pfam" id="PF06831">
    <property type="entry name" value="H2TH"/>
    <property type="match status" value="1"/>
</dbReference>
<evidence type="ECO:0000256" key="11">
    <source>
        <dbReference type="ARBA" id="ARBA00023268"/>
    </source>
</evidence>
<dbReference type="KEGG" id="msx:AU14_11055"/>
<dbReference type="GO" id="GO:0008270">
    <property type="term" value="F:zinc ion binding"/>
    <property type="evidence" value="ECO:0007669"/>
    <property type="project" value="UniProtKB-KW"/>
</dbReference>
<dbReference type="Gene3D" id="3.20.190.10">
    <property type="entry name" value="MutM-like, N-terminal"/>
    <property type="match status" value="1"/>
</dbReference>
<organism evidence="16 17">
    <name type="scientific">Marinobacter similis</name>
    <dbReference type="NCBI Taxonomy" id="1420916"/>
    <lineage>
        <taxon>Bacteria</taxon>
        <taxon>Pseudomonadati</taxon>
        <taxon>Pseudomonadota</taxon>
        <taxon>Gammaproteobacteria</taxon>
        <taxon>Pseudomonadales</taxon>
        <taxon>Marinobacteraceae</taxon>
        <taxon>Marinobacter</taxon>
    </lineage>
</organism>
<dbReference type="PANTHER" id="PTHR42697:SF1">
    <property type="entry name" value="ENDONUCLEASE 8"/>
    <property type="match status" value="1"/>
</dbReference>
<keyword evidence="10" id="KW-0456">Lyase</keyword>
<dbReference type="GO" id="GO:0006284">
    <property type="term" value="P:base-excision repair"/>
    <property type="evidence" value="ECO:0007669"/>
    <property type="project" value="InterPro"/>
</dbReference>
<dbReference type="GO" id="GO:0140078">
    <property type="term" value="F:class I DNA-(apurinic or apyrimidinic site) endonuclease activity"/>
    <property type="evidence" value="ECO:0007669"/>
    <property type="project" value="UniProtKB-EC"/>
</dbReference>
<dbReference type="Pfam" id="PF01149">
    <property type="entry name" value="Fapy_DNA_glyco"/>
    <property type="match status" value="1"/>
</dbReference>
<evidence type="ECO:0000259" key="14">
    <source>
        <dbReference type="PROSITE" id="PS51066"/>
    </source>
</evidence>
<dbReference type="SMART" id="SM00898">
    <property type="entry name" value="Fapy_DNA_glyco"/>
    <property type="match status" value="1"/>
</dbReference>
<dbReference type="EC" id="4.2.99.18" evidence="2"/>
<dbReference type="SUPFAM" id="SSF57716">
    <property type="entry name" value="Glucocorticoid receptor-like (DNA-binding domain)"/>
    <property type="match status" value="1"/>
</dbReference>
<evidence type="ECO:0000256" key="6">
    <source>
        <dbReference type="ARBA" id="ARBA00022801"/>
    </source>
</evidence>
<dbReference type="Gene3D" id="1.10.8.50">
    <property type="match status" value="1"/>
</dbReference>
<evidence type="ECO:0000313" key="17">
    <source>
        <dbReference type="Proteomes" id="UP000061489"/>
    </source>
</evidence>
<dbReference type="SUPFAM" id="SSF81624">
    <property type="entry name" value="N-terminal domain of MutM-like DNA repair proteins"/>
    <property type="match status" value="1"/>
</dbReference>
<dbReference type="Proteomes" id="UP000061489">
    <property type="component" value="Chromosome"/>
</dbReference>
<dbReference type="InterPro" id="IPR012319">
    <property type="entry name" value="FPG_cat"/>
</dbReference>
<keyword evidence="12" id="KW-0326">Glycosidase</keyword>
<feature type="domain" description="Formamidopyrimidine-DNA glycosylase catalytic" evidence="15">
    <location>
        <begin position="2"/>
        <end position="98"/>
    </location>
</feature>
<protein>
    <recommendedName>
        <fullName evidence="2">DNA-(apurinic or apyrimidinic site) lyase</fullName>
        <ecNumber evidence="2">4.2.99.18</ecNumber>
    </recommendedName>
</protein>
<comment type="similarity">
    <text evidence="1">Belongs to the FPG family.</text>
</comment>
<evidence type="ECO:0000313" key="16">
    <source>
        <dbReference type="EMBL" id="AHI28958.1"/>
    </source>
</evidence>
<keyword evidence="6" id="KW-0378">Hydrolase</keyword>
<feature type="domain" description="FPG-type" evidence="14">
    <location>
        <begin position="243"/>
        <end position="277"/>
    </location>
</feature>
<evidence type="ECO:0000256" key="9">
    <source>
        <dbReference type="ARBA" id="ARBA00023204"/>
    </source>
</evidence>
<keyword evidence="8" id="KW-0238">DNA-binding</keyword>
<keyword evidence="4" id="KW-0227">DNA damage</keyword>
<dbReference type="AlphaFoldDB" id="W5YR64"/>
<gene>
    <name evidence="16" type="ORF">AU14_11055</name>
</gene>
<dbReference type="PROSITE" id="PS51068">
    <property type="entry name" value="FPG_CAT"/>
    <property type="match status" value="1"/>
</dbReference>
<evidence type="ECO:0000256" key="12">
    <source>
        <dbReference type="ARBA" id="ARBA00023295"/>
    </source>
</evidence>
<evidence type="ECO:0000256" key="3">
    <source>
        <dbReference type="ARBA" id="ARBA00022723"/>
    </source>
</evidence>
<dbReference type="InterPro" id="IPR000214">
    <property type="entry name" value="Znf_DNA_glyclase/AP_lyase"/>
</dbReference>
<dbReference type="SMART" id="SM01232">
    <property type="entry name" value="H2TH"/>
    <property type="match status" value="1"/>
</dbReference>
<dbReference type="HOGENOM" id="CLU_038423_2_2_6"/>
<keyword evidence="11" id="KW-0511">Multifunctional enzyme</keyword>
<dbReference type="OrthoDB" id="5657047at2"/>
<evidence type="ECO:0000256" key="13">
    <source>
        <dbReference type="PROSITE-ProRule" id="PRU00391"/>
    </source>
</evidence>
<evidence type="ECO:0000259" key="15">
    <source>
        <dbReference type="PROSITE" id="PS51068"/>
    </source>
</evidence>
<evidence type="ECO:0000256" key="4">
    <source>
        <dbReference type="ARBA" id="ARBA00022763"/>
    </source>
</evidence>
<reference evidence="16 17" key="1">
    <citation type="journal article" date="2014" name="Genome Announc.">
        <title>Draft Genome Sequences of Marinobacter similis A3d10T and Marinobacter salarius R9SW1T.</title>
        <authorList>
            <person name="Ivanova E.P."/>
            <person name="Ng H.J."/>
            <person name="Webb H.K."/>
            <person name="Feng G."/>
            <person name="Oshima K."/>
            <person name="Hattori M."/>
            <person name="Ohkuma M."/>
            <person name="Sergeev A.F."/>
            <person name="Mikhailov V.V."/>
            <person name="Crawford R.J."/>
            <person name="Sawabe T."/>
        </authorList>
    </citation>
    <scope>NUCLEOTIDE SEQUENCE [LARGE SCALE GENOMIC DNA]</scope>
    <source>
        <strain evidence="16 17">A3d10</strain>
    </source>
</reference>
<accession>W5YR64</accession>
<evidence type="ECO:0000256" key="8">
    <source>
        <dbReference type="ARBA" id="ARBA00023125"/>
    </source>
</evidence>
<dbReference type="GO" id="GO:0003684">
    <property type="term" value="F:damaged DNA binding"/>
    <property type="evidence" value="ECO:0007669"/>
    <property type="project" value="InterPro"/>
</dbReference>
<dbReference type="InterPro" id="IPR015886">
    <property type="entry name" value="H2TH_FPG"/>
</dbReference>
<keyword evidence="7" id="KW-0862">Zinc</keyword>
<dbReference type="PANTHER" id="PTHR42697">
    <property type="entry name" value="ENDONUCLEASE 8"/>
    <property type="match status" value="1"/>
</dbReference>
<proteinExistence type="inferred from homology"/>
<keyword evidence="5 13" id="KW-0863">Zinc-finger</keyword>
<keyword evidence="3" id="KW-0479">Metal-binding</keyword>
<dbReference type="GO" id="GO:0000703">
    <property type="term" value="F:oxidized pyrimidine nucleobase lesion DNA N-glycosylase activity"/>
    <property type="evidence" value="ECO:0007669"/>
    <property type="project" value="TreeGrafter"/>
</dbReference>
<name>W5YR64_9GAMM</name>
<dbReference type="STRING" id="1420916.AU14_11055"/>
<dbReference type="EMBL" id="CP007151">
    <property type="protein sequence ID" value="AHI28958.1"/>
    <property type="molecule type" value="Genomic_DNA"/>
</dbReference>
<dbReference type="PROSITE" id="PS51066">
    <property type="entry name" value="ZF_FPG_2"/>
    <property type="match status" value="1"/>
</dbReference>
<dbReference type="SUPFAM" id="SSF46946">
    <property type="entry name" value="S13-like H2TH domain"/>
    <property type="match status" value="1"/>
</dbReference>
<evidence type="ECO:0000256" key="7">
    <source>
        <dbReference type="ARBA" id="ARBA00022833"/>
    </source>
</evidence>
<evidence type="ECO:0000256" key="5">
    <source>
        <dbReference type="ARBA" id="ARBA00022771"/>
    </source>
</evidence>
<dbReference type="InterPro" id="IPR010979">
    <property type="entry name" value="Ribosomal_uS13-like_H2TH"/>
</dbReference>
<dbReference type="InterPro" id="IPR035937">
    <property type="entry name" value="FPG_N"/>
</dbReference>
<keyword evidence="17" id="KW-1185">Reference proteome</keyword>
<dbReference type="NCBIfam" id="NF007763">
    <property type="entry name" value="PRK10445.1"/>
    <property type="match status" value="1"/>
</dbReference>
<dbReference type="RefSeq" id="WP_041340733.1">
    <property type="nucleotide sequence ID" value="NZ_CP007151.1"/>
</dbReference>
<evidence type="ECO:0000256" key="10">
    <source>
        <dbReference type="ARBA" id="ARBA00023239"/>
    </source>
</evidence>
<keyword evidence="9" id="KW-0234">DNA repair</keyword>
<evidence type="ECO:0000256" key="1">
    <source>
        <dbReference type="ARBA" id="ARBA00009409"/>
    </source>
</evidence>